<name>A0A0L9VL54_PHAAN</name>
<evidence type="ECO:0000313" key="1">
    <source>
        <dbReference type="EMBL" id="KOM55627.1"/>
    </source>
</evidence>
<gene>
    <name evidence="1" type="ORF">LR48_Vigan10g151900</name>
</gene>
<proteinExistence type="predicted"/>
<protein>
    <submittedName>
        <fullName evidence="1">Uncharacterized protein</fullName>
    </submittedName>
</protein>
<organism evidence="1 2">
    <name type="scientific">Phaseolus angularis</name>
    <name type="common">Azuki bean</name>
    <name type="synonym">Vigna angularis</name>
    <dbReference type="NCBI Taxonomy" id="3914"/>
    <lineage>
        <taxon>Eukaryota</taxon>
        <taxon>Viridiplantae</taxon>
        <taxon>Streptophyta</taxon>
        <taxon>Embryophyta</taxon>
        <taxon>Tracheophyta</taxon>
        <taxon>Spermatophyta</taxon>
        <taxon>Magnoliopsida</taxon>
        <taxon>eudicotyledons</taxon>
        <taxon>Gunneridae</taxon>
        <taxon>Pentapetalae</taxon>
        <taxon>rosids</taxon>
        <taxon>fabids</taxon>
        <taxon>Fabales</taxon>
        <taxon>Fabaceae</taxon>
        <taxon>Papilionoideae</taxon>
        <taxon>50 kb inversion clade</taxon>
        <taxon>NPAAA clade</taxon>
        <taxon>indigoferoid/millettioid clade</taxon>
        <taxon>Phaseoleae</taxon>
        <taxon>Vigna</taxon>
    </lineage>
</organism>
<dbReference type="Gramene" id="KOM55627">
    <property type="protein sequence ID" value="KOM55627"/>
    <property type="gene ID" value="LR48_Vigan10g151900"/>
</dbReference>
<evidence type="ECO:0000313" key="2">
    <source>
        <dbReference type="Proteomes" id="UP000053144"/>
    </source>
</evidence>
<reference evidence="2" key="1">
    <citation type="journal article" date="2015" name="Proc. Natl. Acad. Sci. U.S.A.">
        <title>Genome sequencing of adzuki bean (Vigna angularis) provides insight into high starch and low fat accumulation and domestication.</title>
        <authorList>
            <person name="Yang K."/>
            <person name="Tian Z."/>
            <person name="Chen C."/>
            <person name="Luo L."/>
            <person name="Zhao B."/>
            <person name="Wang Z."/>
            <person name="Yu L."/>
            <person name="Li Y."/>
            <person name="Sun Y."/>
            <person name="Li W."/>
            <person name="Chen Y."/>
            <person name="Li Y."/>
            <person name="Zhang Y."/>
            <person name="Ai D."/>
            <person name="Zhao J."/>
            <person name="Shang C."/>
            <person name="Ma Y."/>
            <person name="Wu B."/>
            <person name="Wang M."/>
            <person name="Gao L."/>
            <person name="Sun D."/>
            <person name="Zhang P."/>
            <person name="Guo F."/>
            <person name="Wang W."/>
            <person name="Li Y."/>
            <person name="Wang J."/>
            <person name="Varshney R.K."/>
            <person name="Wang J."/>
            <person name="Ling H.Q."/>
            <person name="Wan P."/>
        </authorList>
    </citation>
    <scope>NUCLEOTIDE SEQUENCE</scope>
    <source>
        <strain evidence="2">cv. Jingnong 6</strain>
    </source>
</reference>
<accession>A0A0L9VL54</accession>
<dbReference type="AlphaFoldDB" id="A0A0L9VL54"/>
<dbReference type="EMBL" id="CM003380">
    <property type="protein sequence ID" value="KOM55627.1"/>
    <property type="molecule type" value="Genomic_DNA"/>
</dbReference>
<dbReference type="Proteomes" id="UP000053144">
    <property type="component" value="Chromosome 10"/>
</dbReference>
<sequence length="65" mass="7605">MIVVKSYTCLLLTDEQTIKNITPMQVGKHCVYGSIQIEIRNGKRYMIHLPLFYAIENHWFAMTTT</sequence>